<comment type="catalytic activity">
    <reaction evidence="13">
        <text>L-tyrosyl-[protein] + ATP = O-phospho-L-tyrosyl-[protein] + ADP + H(+)</text>
        <dbReference type="Rhea" id="RHEA:10596"/>
        <dbReference type="Rhea" id="RHEA-COMP:10136"/>
        <dbReference type="Rhea" id="RHEA-COMP:20101"/>
        <dbReference type="ChEBI" id="CHEBI:15378"/>
        <dbReference type="ChEBI" id="CHEBI:30616"/>
        <dbReference type="ChEBI" id="CHEBI:46858"/>
        <dbReference type="ChEBI" id="CHEBI:61978"/>
        <dbReference type="ChEBI" id="CHEBI:456216"/>
    </reaction>
</comment>
<keyword evidence="11 15" id="KW-0472">Membrane</keyword>
<dbReference type="Gene3D" id="3.40.50.300">
    <property type="entry name" value="P-loop containing nucleotide triphosphate hydrolases"/>
    <property type="match status" value="1"/>
</dbReference>
<evidence type="ECO:0000256" key="4">
    <source>
        <dbReference type="ARBA" id="ARBA00022519"/>
    </source>
</evidence>
<keyword evidence="20" id="KW-1185">Reference proteome</keyword>
<feature type="transmembrane region" description="Helical" evidence="15">
    <location>
        <begin position="31"/>
        <end position="50"/>
    </location>
</feature>
<dbReference type="InterPro" id="IPR027417">
    <property type="entry name" value="P-loop_NTPase"/>
</dbReference>
<evidence type="ECO:0000256" key="2">
    <source>
        <dbReference type="ARBA" id="ARBA00008883"/>
    </source>
</evidence>
<keyword evidence="9" id="KW-0067">ATP-binding</keyword>
<evidence type="ECO:0000256" key="14">
    <source>
        <dbReference type="SAM" id="Coils"/>
    </source>
</evidence>
<dbReference type="InterPro" id="IPR005700">
    <property type="entry name" value="EPS_ExoP-like"/>
</dbReference>
<dbReference type="Pfam" id="PF13614">
    <property type="entry name" value="AAA_31"/>
    <property type="match status" value="1"/>
</dbReference>
<dbReference type="NCBIfam" id="TIGR01007">
    <property type="entry name" value="eps_fam"/>
    <property type="match status" value="1"/>
</dbReference>
<keyword evidence="6 15" id="KW-0812">Transmembrane</keyword>
<evidence type="ECO:0000256" key="7">
    <source>
        <dbReference type="ARBA" id="ARBA00022741"/>
    </source>
</evidence>
<keyword evidence="7" id="KW-0547">Nucleotide-binding</keyword>
<evidence type="ECO:0000256" key="10">
    <source>
        <dbReference type="ARBA" id="ARBA00022989"/>
    </source>
</evidence>
<evidence type="ECO:0000259" key="17">
    <source>
        <dbReference type="Pfam" id="PF13614"/>
    </source>
</evidence>
<evidence type="ECO:0000256" key="6">
    <source>
        <dbReference type="ARBA" id="ARBA00022692"/>
    </source>
</evidence>
<dbReference type="InterPro" id="IPR003856">
    <property type="entry name" value="LPS_length_determ_N"/>
</dbReference>
<feature type="domain" description="Polysaccharide chain length determinant N-terminal" evidence="16">
    <location>
        <begin position="15"/>
        <end position="109"/>
    </location>
</feature>
<feature type="domain" description="AAA" evidence="17">
    <location>
        <begin position="555"/>
        <end position="673"/>
    </location>
</feature>
<keyword evidence="4" id="KW-0997">Cell inner membrane</keyword>
<comment type="caution">
    <text evidence="19">The sequence shown here is derived from an EMBL/GenBank/DDBJ whole genome shotgun (WGS) entry which is preliminary data.</text>
</comment>
<evidence type="ECO:0000256" key="13">
    <source>
        <dbReference type="ARBA" id="ARBA00053015"/>
    </source>
</evidence>
<evidence type="ECO:0000256" key="3">
    <source>
        <dbReference type="ARBA" id="ARBA00022475"/>
    </source>
</evidence>
<reference evidence="20" key="1">
    <citation type="journal article" date="2019" name="Int. J. Syst. Evol. Microbiol.">
        <title>The Global Catalogue of Microorganisms (GCM) 10K type strain sequencing project: providing services to taxonomists for standard genome sequencing and annotation.</title>
        <authorList>
            <consortium name="The Broad Institute Genomics Platform"/>
            <consortium name="The Broad Institute Genome Sequencing Center for Infectious Disease"/>
            <person name="Wu L."/>
            <person name="Ma J."/>
        </authorList>
    </citation>
    <scope>NUCLEOTIDE SEQUENCE [LARGE SCALE GENOMIC DNA]</scope>
    <source>
        <strain evidence="20">CGMCC 1.15103</strain>
    </source>
</reference>
<dbReference type="PANTHER" id="PTHR32309:SF32">
    <property type="entry name" value="TYROSINE-PROTEIN KINASE ETK-RELATED"/>
    <property type="match status" value="1"/>
</dbReference>
<dbReference type="InterPro" id="IPR005702">
    <property type="entry name" value="Wzc-like_C"/>
</dbReference>
<dbReference type="CDD" id="cd05387">
    <property type="entry name" value="BY-kinase"/>
    <property type="match status" value="1"/>
</dbReference>
<dbReference type="InterPro" id="IPR050445">
    <property type="entry name" value="Bact_polysacc_biosynth/exp"/>
</dbReference>
<dbReference type="EMBL" id="BMHL01000017">
    <property type="protein sequence ID" value="GGC67983.1"/>
    <property type="molecule type" value="Genomic_DNA"/>
</dbReference>
<evidence type="ECO:0000256" key="8">
    <source>
        <dbReference type="ARBA" id="ARBA00022777"/>
    </source>
</evidence>
<dbReference type="SUPFAM" id="SSF52540">
    <property type="entry name" value="P-loop containing nucleoside triphosphate hydrolases"/>
    <property type="match status" value="1"/>
</dbReference>
<dbReference type="Pfam" id="PF02706">
    <property type="entry name" value="Wzz"/>
    <property type="match status" value="1"/>
</dbReference>
<feature type="coiled-coil region" evidence="14">
    <location>
        <begin position="276"/>
        <end position="310"/>
    </location>
</feature>
<dbReference type="RefSeq" id="WP_115778338.1">
    <property type="nucleotide sequence ID" value="NZ_BMHL01000017.1"/>
</dbReference>
<keyword evidence="12" id="KW-0829">Tyrosine-protein kinase</keyword>
<dbReference type="Pfam" id="PF13807">
    <property type="entry name" value="GNVR"/>
    <property type="match status" value="1"/>
</dbReference>
<keyword evidence="5" id="KW-0808">Transferase</keyword>
<evidence type="ECO:0000313" key="19">
    <source>
        <dbReference type="EMBL" id="GGC67983.1"/>
    </source>
</evidence>
<evidence type="ECO:0000256" key="12">
    <source>
        <dbReference type="ARBA" id="ARBA00023137"/>
    </source>
</evidence>
<evidence type="ECO:0000259" key="18">
    <source>
        <dbReference type="Pfam" id="PF13807"/>
    </source>
</evidence>
<evidence type="ECO:0000256" key="15">
    <source>
        <dbReference type="SAM" id="Phobius"/>
    </source>
</evidence>
<evidence type="ECO:0000256" key="1">
    <source>
        <dbReference type="ARBA" id="ARBA00004429"/>
    </source>
</evidence>
<comment type="similarity">
    <text evidence="2">Belongs to the etk/wzc family.</text>
</comment>
<evidence type="ECO:0000313" key="20">
    <source>
        <dbReference type="Proteomes" id="UP000602004"/>
    </source>
</evidence>
<comment type="subcellular location">
    <subcellularLocation>
        <location evidence="1">Cell inner membrane</location>
        <topology evidence="1">Multi-pass membrane protein</topology>
    </subcellularLocation>
</comment>
<keyword evidence="14" id="KW-0175">Coiled coil</keyword>
<evidence type="ECO:0000256" key="9">
    <source>
        <dbReference type="ARBA" id="ARBA00022840"/>
    </source>
</evidence>
<accession>A0ABQ1NEI9</accession>
<sequence>MNKDADMINSPEADETLDFVNILDIFIENKWMIAIVTAIFLLLGAAYAFVATPIYETDILVQVEDGPDASAAKSLLGNVSSLFDVKSSAAAEGQILNSRLVVTRTVENLRLYIEAYPRRFPMLGKWVASRNSGLHHPGVFGIGGFAWGQESIDVTVFDVPPKLEGKKFRLKVVDPMHFILSGDGLTHDFKGTVGQDERTESEDGPIVLQVKALNGNANTEFELIRKSKFKTIEEFRKNLDVQERVKESGVLIASLQGPDPVAVSTQLNEIGHQYVRQNVERKSEEAAQSLEFLNTELPAIKTRLENAQLRYTQMRDRRGSVDLTEEAKLALTQSADYQTRLLQLKQEKAELATRFAPSYPGIQSLDTQIAQLESYGDQVTKQVKRLPDVQQDVVRTMLDVQVSTDLYTSLLNNAEQLQLIKAGKVGSVRLVDTASVPEDPIKPKKAVIVAAALFAGLLTSITIAFVRNLLFKGVADPNEIERRVGLSVYATVPFSAAQRELVKKLKRNVGETSLLTTDHPTEPAIESLRSLRTAFQFSLLQSKNNVVLFTGPAPGIGKSFISANFGAILAASGKKVLVIDGDMRKGHLHQYFGIPRDTGLSELISGAIPIEKAINKNVIENLDMIPTGILPPNPAELLLNDRLTELLKVFSKDYDVVLIDSPPILAAADACILAPLAGMIFLVALANVTRIGEISESLKRLTLNGVQSNGLVFNGVNPNSGKYGYGYKYGAYRYTSYEYEA</sequence>
<dbReference type="GO" id="GO:0016301">
    <property type="term" value="F:kinase activity"/>
    <property type="evidence" value="ECO:0007669"/>
    <property type="project" value="UniProtKB-KW"/>
</dbReference>
<proteinExistence type="inferred from homology"/>
<dbReference type="Pfam" id="PF23607">
    <property type="entry name" value="WZC_N"/>
    <property type="match status" value="1"/>
</dbReference>
<name>A0ABQ1NEI9_9BURK</name>
<dbReference type="PANTHER" id="PTHR32309">
    <property type="entry name" value="TYROSINE-PROTEIN KINASE"/>
    <property type="match status" value="1"/>
</dbReference>
<dbReference type="NCBIfam" id="TIGR01005">
    <property type="entry name" value="eps_transp_fam"/>
    <property type="match status" value="1"/>
</dbReference>
<protein>
    <submittedName>
        <fullName evidence="19">Tyrosine-protein kinase involved in EPS biosynthesis</fullName>
    </submittedName>
</protein>
<keyword evidence="3" id="KW-1003">Cell membrane</keyword>
<organism evidence="19 20">
    <name type="scientific">Paraburkholderia caffeinilytica</name>
    <dbReference type="NCBI Taxonomy" id="1761016"/>
    <lineage>
        <taxon>Bacteria</taxon>
        <taxon>Pseudomonadati</taxon>
        <taxon>Pseudomonadota</taxon>
        <taxon>Betaproteobacteria</taxon>
        <taxon>Burkholderiales</taxon>
        <taxon>Burkholderiaceae</taxon>
        <taxon>Paraburkholderia</taxon>
    </lineage>
</organism>
<keyword evidence="10 15" id="KW-1133">Transmembrane helix</keyword>
<keyword evidence="8 19" id="KW-0418">Kinase</keyword>
<evidence type="ECO:0000259" key="16">
    <source>
        <dbReference type="Pfam" id="PF02706"/>
    </source>
</evidence>
<evidence type="ECO:0000256" key="5">
    <source>
        <dbReference type="ARBA" id="ARBA00022679"/>
    </source>
</evidence>
<dbReference type="InterPro" id="IPR025669">
    <property type="entry name" value="AAA_dom"/>
</dbReference>
<feature type="domain" description="Tyrosine-protein kinase G-rich" evidence="18">
    <location>
        <begin position="388"/>
        <end position="468"/>
    </location>
</feature>
<dbReference type="Proteomes" id="UP000602004">
    <property type="component" value="Unassembled WGS sequence"/>
</dbReference>
<evidence type="ECO:0000256" key="11">
    <source>
        <dbReference type="ARBA" id="ARBA00023136"/>
    </source>
</evidence>
<gene>
    <name evidence="19" type="ORF">GCM10011400_64860</name>
</gene>
<dbReference type="InterPro" id="IPR032807">
    <property type="entry name" value="GNVR"/>
</dbReference>